<evidence type="ECO:0000256" key="7">
    <source>
        <dbReference type="ARBA" id="ARBA00023160"/>
    </source>
</evidence>
<dbReference type="SUPFAM" id="SSF56214">
    <property type="entry name" value="4'-phosphopantetheinyl transferase"/>
    <property type="match status" value="1"/>
</dbReference>
<keyword evidence="11" id="KW-1185">Reference proteome</keyword>
<dbReference type="InterPro" id="IPR008278">
    <property type="entry name" value="4-PPantetheinyl_Trfase_dom"/>
</dbReference>
<protein>
    <recommendedName>
        <fullName evidence="8">Holo-[acyl-carrier-protein] synthase</fullName>
        <shortName evidence="8">Holo-ACP synthase</shortName>
        <ecNumber evidence="8">2.7.8.7</ecNumber>
    </recommendedName>
    <alternativeName>
        <fullName evidence="8">4'-phosphopantetheinyl transferase AcpS</fullName>
    </alternativeName>
</protein>
<evidence type="ECO:0000256" key="5">
    <source>
        <dbReference type="ARBA" id="ARBA00022842"/>
    </source>
</evidence>
<proteinExistence type="inferred from homology"/>
<keyword evidence="7 8" id="KW-0275">Fatty acid biosynthesis</keyword>
<dbReference type="Pfam" id="PF01648">
    <property type="entry name" value="ACPS"/>
    <property type="match status" value="1"/>
</dbReference>
<dbReference type="NCBIfam" id="TIGR00556">
    <property type="entry name" value="pantethn_trn"/>
    <property type="match status" value="1"/>
</dbReference>
<reference evidence="10" key="1">
    <citation type="submission" date="2022-10" db="EMBL/GenBank/DDBJ databases">
        <title>Vagococcus sp. isolated from poultry meat.</title>
        <authorList>
            <person name="Johansson P."/>
            <person name="Bjorkroth J."/>
        </authorList>
    </citation>
    <scope>NUCLEOTIDE SEQUENCE</scope>
    <source>
        <strain evidence="10">STAA11</strain>
    </source>
</reference>
<dbReference type="InterPro" id="IPR002582">
    <property type="entry name" value="ACPS"/>
</dbReference>
<dbReference type="GO" id="GO:0005737">
    <property type="term" value="C:cytoplasm"/>
    <property type="evidence" value="ECO:0007669"/>
    <property type="project" value="UniProtKB-SubCell"/>
</dbReference>
<accession>A0AAF0CUM9</accession>
<comment type="similarity">
    <text evidence="8">Belongs to the P-Pant transferase superfamily. AcpS family.</text>
</comment>
<dbReference type="GO" id="GO:0000287">
    <property type="term" value="F:magnesium ion binding"/>
    <property type="evidence" value="ECO:0007669"/>
    <property type="project" value="UniProtKB-UniRule"/>
</dbReference>
<keyword evidence="8" id="KW-0963">Cytoplasm</keyword>
<feature type="binding site" evidence="8">
    <location>
        <position position="58"/>
    </location>
    <ligand>
        <name>Mg(2+)</name>
        <dbReference type="ChEBI" id="CHEBI:18420"/>
    </ligand>
</feature>
<evidence type="ECO:0000256" key="1">
    <source>
        <dbReference type="ARBA" id="ARBA00022516"/>
    </source>
</evidence>
<evidence type="ECO:0000256" key="8">
    <source>
        <dbReference type="HAMAP-Rule" id="MF_00101"/>
    </source>
</evidence>
<dbReference type="InterPro" id="IPR037143">
    <property type="entry name" value="4-PPantetheinyl_Trfase_dom_sf"/>
</dbReference>
<evidence type="ECO:0000256" key="2">
    <source>
        <dbReference type="ARBA" id="ARBA00022679"/>
    </source>
</evidence>
<keyword evidence="4 8" id="KW-0276">Fatty acid metabolism</keyword>
<keyword evidence="2 8" id="KW-0808">Transferase</keyword>
<dbReference type="KEGG" id="vie:OL234_09485"/>
<comment type="function">
    <text evidence="8">Transfers the 4'-phosphopantetheine moiety from coenzyme A to a Ser of acyl-carrier-protein.</text>
</comment>
<evidence type="ECO:0000256" key="4">
    <source>
        <dbReference type="ARBA" id="ARBA00022832"/>
    </source>
</evidence>
<comment type="subcellular location">
    <subcellularLocation>
        <location evidence="8">Cytoplasm</location>
    </subcellularLocation>
</comment>
<evidence type="ECO:0000313" key="11">
    <source>
        <dbReference type="Proteomes" id="UP001179647"/>
    </source>
</evidence>
<dbReference type="Gene3D" id="3.90.470.20">
    <property type="entry name" value="4'-phosphopantetheinyl transferase domain"/>
    <property type="match status" value="1"/>
</dbReference>
<gene>
    <name evidence="8 10" type="primary">acpS</name>
    <name evidence="10" type="ORF">OL234_09485</name>
</gene>
<dbReference type="AlphaFoldDB" id="A0AAF0CUM9"/>
<dbReference type="EC" id="2.7.8.7" evidence="8"/>
<dbReference type="GO" id="GO:0006633">
    <property type="term" value="P:fatty acid biosynthetic process"/>
    <property type="evidence" value="ECO:0007669"/>
    <property type="project" value="UniProtKB-UniRule"/>
</dbReference>
<dbReference type="EMBL" id="CP110232">
    <property type="protein sequence ID" value="WEG73181.1"/>
    <property type="molecule type" value="Genomic_DNA"/>
</dbReference>
<comment type="catalytic activity">
    <reaction evidence="8">
        <text>apo-[ACP] + CoA = holo-[ACP] + adenosine 3',5'-bisphosphate + H(+)</text>
        <dbReference type="Rhea" id="RHEA:12068"/>
        <dbReference type="Rhea" id="RHEA-COMP:9685"/>
        <dbReference type="Rhea" id="RHEA-COMP:9690"/>
        <dbReference type="ChEBI" id="CHEBI:15378"/>
        <dbReference type="ChEBI" id="CHEBI:29999"/>
        <dbReference type="ChEBI" id="CHEBI:57287"/>
        <dbReference type="ChEBI" id="CHEBI:58343"/>
        <dbReference type="ChEBI" id="CHEBI:64479"/>
        <dbReference type="EC" id="2.7.8.7"/>
    </reaction>
</comment>
<keyword evidence="3 8" id="KW-0479">Metal-binding</keyword>
<keyword evidence="1 8" id="KW-0444">Lipid biosynthesis</keyword>
<keyword evidence="6 8" id="KW-0443">Lipid metabolism</keyword>
<evidence type="ECO:0000256" key="6">
    <source>
        <dbReference type="ARBA" id="ARBA00023098"/>
    </source>
</evidence>
<keyword evidence="5 8" id="KW-0460">Magnesium</keyword>
<dbReference type="InterPro" id="IPR004568">
    <property type="entry name" value="Ppantetheine-prot_Trfase_dom"/>
</dbReference>
<name>A0AAF0CUM9_9ENTE</name>
<comment type="cofactor">
    <cofactor evidence="8">
        <name>Mg(2+)</name>
        <dbReference type="ChEBI" id="CHEBI:18420"/>
    </cofactor>
</comment>
<dbReference type="HAMAP" id="MF_00101">
    <property type="entry name" value="AcpS"/>
    <property type="match status" value="1"/>
</dbReference>
<dbReference type="NCBIfam" id="TIGR00516">
    <property type="entry name" value="acpS"/>
    <property type="match status" value="1"/>
</dbReference>
<organism evidence="10 11">
    <name type="scientific">Vagococcus intermedius</name>
    <dbReference type="NCBI Taxonomy" id="2991418"/>
    <lineage>
        <taxon>Bacteria</taxon>
        <taxon>Bacillati</taxon>
        <taxon>Bacillota</taxon>
        <taxon>Bacilli</taxon>
        <taxon>Lactobacillales</taxon>
        <taxon>Enterococcaceae</taxon>
        <taxon>Vagococcus</taxon>
    </lineage>
</organism>
<feature type="domain" description="4'-phosphopantetheinyl transferase" evidence="9">
    <location>
        <begin position="4"/>
        <end position="100"/>
    </location>
</feature>
<evidence type="ECO:0000259" key="9">
    <source>
        <dbReference type="Pfam" id="PF01648"/>
    </source>
</evidence>
<dbReference type="Proteomes" id="UP001179647">
    <property type="component" value="Chromosome"/>
</dbReference>
<dbReference type="GO" id="GO:0008897">
    <property type="term" value="F:holo-[acyl-carrier-protein] synthase activity"/>
    <property type="evidence" value="ECO:0007669"/>
    <property type="project" value="UniProtKB-UniRule"/>
</dbReference>
<dbReference type="RefSeq" id="WP_275468984.1">
    <property type="nucleotide sequence ID" value="NZ_CP110232.1"/>
</dbReference>
<evidence type="ECO:0000256" key="3">
    <source>
        <dbReference type="ARBA" id="ARBA00022723"/>
    </source>
</evidence>
<feature type="binding site" evidence="8">
    <location>
        <position position="8"/>
    </location>
    <ligand>
        <name>Mg(2+)</name>
        <dbReference type="ChEBI" id="CHEBI:18420"/>
    </ligand>
</feature>
<evidence type="ECO:0000313" key="10">
    <source>
        <dbReference type="EMBL" id="WEG73181.1"/>
    </source>
</evidence>
<sequence>MIYGIGVDIVETERIQEIILKNPKFISRVLTQKEQACFVSLKGRRQVEYLGGRFACKEAFSKAFGTGIGKVGLQDIEILSLATGQPIVTNSPFDGNIFVSISHTDSCIIGQIVLETK</sequence>